<dbReference type="Proteomes" id="UP001341840">
    <property type="component" value="Unassembled WGS sequence"/>
</dbReference>
<dbReference type="Pfam" id="PF02847">
    <property type="entry name" value="MA3"/>
    <property type="match status" value="1"/>
</dbReference>
<dbReference type="PANTHER" id="PTHR23253:SF9">
    <property type="entry name" value="EUKARYOTIC TRANSLATION INITIATION FACTOR 4 GAMMA 2"/>
    <property type="match status" value="1"/>
</dbReference>
<keyword evidence="2" id="KW-0396">Initiation factor</keyword>
<comment type="caution">
    <text evidence="7">The sequence shown here is derived from an EMBL/GenBank/DDBJ whole genome shotgun (WGS) entry which is preliminary data.</text>
</comment>
<evidence type="ECO:0000256" key="1">
    <source>
        <dbReference type="ARBA" id="ARBA00005775"/>
    </source>
</evidence>
<dbReference type="PANTHER" id="PTHR23253">
    <property type="entry name" value="EUKARYOTIC TRANSLATION INITIATION FACTOR 4 GAMMA"/>
    <property type="match status" value="1"/>
</dbReference>
<comment type="similarity">
    <text evidence="1">Belongs to the eukaryotic initiation factor 4G family.</text>
</comment>
<feature type="compositionally biased region" description="Basic and acidic residues" evidence="5">
    <location>
        <begin position="201"/>
        <end position="217"/>
    </location>
</feature>
<accession>A0ABU6R4G4</accession>
<proteinExistence type="inferred from homology"/>
<feature type="compositionally biased region" description="Polar residues" evidence="5">
    <location>
        <begin position="113"/>
        <end position="123"/>
    </location>
</feature>
<evidence type="ECO:0000256" key="4">
    <source>
        <dbReference type="ARBA" id="ARBA00022917"/>
    </source>
</evidence>
<sequence>MDVYFERMKLLSDNLNLSSRVRFMLKDAFDLRKNKWQQRRKVEGPKKIEEVHRDAVQERQAQAGRLGRGPSNNQTARRNPVDFGPRGSQAGGPRGQARGFGSQDGCSEERQQTFEARTLSQRTLGDDSITLGPQGGLARGMSIRGSNAIHTPIDSTNSKATGGLNGYGNSSEHAPCNANAREDRLSGSTAYDQSSALERNTGLDKKDLSATYRRPDRVVATSPPDQLQGSMASQVTSSEKVWPEERLRDMSMAAIKEYYSARDEKEVSLCVKELNSPSFHSSMVCLWITDSFERKDTERDLLAKLLVNLVKSQDGILTQAQLIQGFKSVLNTLEDAVNDAPRAPEFLGRVFAKVIMECGFPLNEIGRLLRDGGEEPGSLLETGLAADVLGSTLEAIKSEKGDANLRDMCVSSKLQLESFRPPNPLTSMKLERFI</sequence>
<feature type="compositionally biased region" description="Polar residues" evidence="5">
    <location>
        <begin position="186"/>
        <end position="198"/>
    </location>
</feature>
<evidence type="ECO:0000259" key="6">
    <source>
        <dbReference type="PROSITE" id="PS51366"/>
    </source>
</evidence>
<feature type="compositionally biased region" description="Basic and acidic residues" evidence="5">
    <location>
        <begin position="40"/>
        <end position="57"/>
    </location>
</feature>
<reference evidence="7 8" key="1">
    <citation type="journal article" date="2023" name="Plants (Basel)">
        <title>Bridging the Gap: Combining Genomics and Transcriptomics Approaches to Understand Stylosanthes scabra, an Orphan Legume from the Brazilian Caatinga.</title>
        <authorList>
            <person name="Ferreira-Neto J.R.C."/>
            <person name="da Silva M.D."/>
            <person name="Binneck E."/>
            <person name="de Melo N.F."/>
            <person name="da Silva R.H."/>
            <person name="de Melo A.L.T.M."/>
            <person name="Pandolfi V."/>
            <person name="Bustamante F.O."/>
            <person name="Brasileiro-Vidal A.C."/>
            <person name="Benko-Iseppon A.M."/>
        </authorList>
    </citation>
    <scope>NUCLEOTIDE SEQUENCE [LARGE SCALE GENOMIC DNA]</scope>
    <source>
        <tissue evidence="7">Leaves</tissue>
    </source>
</reference>
<dbReference type="InterPro" id="IPR016024">
    <property type="entry name" value="ARM-type_fold"/>
</dbReference>
<evidence type="ECO:0000313" key="7">
    <source>
        <dbReference type="EMBL" id="MED6118910.1"/>
    </source>
</evidence>
<dbReference type="Gene3D" id="1.25.40.180">
    <property type="match status" value="2"/>
</dbReference>
<dbReference type="InterPro" id="IPR003891">
    <property type="entry name" value="Initiation_fac_eIF4g_MI"/>
</dbReference>
<keyword evidence="3" id="KW-0810">Translation regulation</keyword>
<dbReference type="SUPFAM" id="SSF48371">
    <property type="entry name" value="ARM repeat"/>
    <property type="match status" value="2"/>
</dbReference>
<feature type="region of interest" description="Disordered" evidence="5">
    <location>
        <begin position="35"/>
        <end position="240"/>
    </location>
</feature>
<dbReference type="PROSITE" id="PS51366">
    <property type="entry name" value="MI"/>
    <property type="match status" value="1"/>
</dbReference>
<evidence type="ECO:0000256" key="5">
    <source>
        <dbReference type="SAM" id="MobiDB-lite"/>
    </source>
</evidence>
<evidence type="ECO:0000313" key="8">
    <source>
        <dbReference type="Proteomes" id="UP001341840"/>
    </source>
</evidence>
<name>A0ABU6R4G4_9FABA</name>
<feature type="domain" description="MI" evidence="6">
    <location>
        <begin position="246"/>
        <end position="370"/>
    </location>
</feature>
<dbReference type="EMBL" id="JASCZI010030223">
    <property type="protein sequence ID" value="MED6118910.1"/>
    <property type="molecule type" value="Genomic_DNA"/>
</dbReference>
<feature type="compositionally biased region" description="Polar residues" evidence="5">
    <location>
        <begin position="144"/>
        <end position="160"/>
    </location>
</feature>
<dbReference type="SMART" id="SM00544">
    <property type="entry name" value="MA3"/>
    <property type="match status" value="1"/>
</dbReference>
<evidence type="ECO:0000256" key="2">
    <source>
        <dbReference type="ARBA" id="ARBA00022540"/>
    </source>
</evidence>
<gene>
    <name evidence="7" type="ORF">PIB30_007072</name>
</gene>
<protein>
    <recommendedName>
        <fullName evidence="6">MI domain-containing protein</fullName>
    </recommendedName>
</protein>
<keyword evidence="4" id="KW-0648">Protein biosynthesis</keyword>
<feature type="compositionally biased region" description="Polar residues" evidence="5">
    <location>
        <begin position="223"/>
        <end position="239"/>
    </location>
</feature>
<evidence type="ECO:0000256" key="3">
    <source>
        <dbReference type="ARBA" id="ARBA00022845"/>
    </source>
</evidence>
<organism evidence="7 8">
    <name type="scientific">Stylosanthes scabra</name>
    <dbReference type="NCBI Taxonomy" id="79078"/>
    <lineage>
        <taxon>Eukaryota</taxon>
        <taxon>Viridiplantae</taxon>
        <taxon>Streptophyta</taxon>
        <taxon>Embryophyta</taxon>
        <taxon>Tracheophyta</taxon>
        <taxon>Spermatophyta</taxon>
        <taxon>Magnoliopsida</taxon>
        <taxon>eudicotyledons</taxon>
        <taxon>Gunneridae</taxon>
        <taxon>Pentapetalae</taxon>
        <taxon>rosids</taxon>
        <taxon>fabids</taxon>
        <taxon>Fabales</taxon>
        <taxon>Fabaceae</taxon>
        <taxon>Papilionoideae</taxon>
        <taxon>50 kb inversion clade</taxon>
        <taxon>dalbergioids sensu lato</taxon>
        <taxon>Dalbergieae</taxon>
        <taxon>Pterocarpus clade</taxon>
        <taxon>Stylosanthes</taxon>
    </lineage>
</organism>
<keyword evidence="8" id="KW-1185">Reference proteome</keyword>